<keyword evidence="2" id="KW-1185">Reference proteome</keyword>
<sequence>MDIEQLFPELAPLRRTTTRLHPRTGVPEVDESSVGGPLNWPSAEPWPHCAERHYGPGDQPTPPGGSALVPVIQLYHRDAPEVPFPDGTDLLQVLWCPFEHDECEPRPQVFWRSATDVETVSNPPPAPAGAEPRYVPQPCVVHPEPFTEYPSSDLHLDLANALEVH</sequence>
<dbReference type="RefSeq" id="WP_110664788.1">
    <property type="nucleotide sequence ID" value="NZ_PYBW01000007.1"/>
</dbReference>
<gene>
    <name evidence="1" type="ORF">C7C46_01580</name>
</gene>
<accession>A0A2V4PAF4</accession>
<name>A0A2V4PAF4_9ACTN</name>
<dbReference type="AlphaFoldDB" id="A0A2V4PAF4"/>
<dbReference type="Gene3D" id="2.30.320.10">
    <property type="entry name" value="YwqG-like"/>
    <property type="match status" value="1"/>
</dbReference>
<organism evidence="1 2">
    <name type="scientific">Streptomyces tateyamensis</name>
    <dbReference type="NCBI Taxonomy" id="565073"/>
    <lineage>
        <taxon>Bacteria</taxon>
        <taxon>Bacillati</taxon>
        <taxon>Actinomycetota</taxon>
        <taxon>Actinomycetes</taxon>
        <taxon>Kitasatosporales</taxon>
        <taxon>Streptomycetaceae</taxon>
        <taxon>Streptomyces</taxon>
    </lineage>
</organism>
<dbReference type="Proteomes" id="UP000248039">
    <property type="component" value="Unassembled WGS sequence"/>
</dbReference>
<comment type="caution">
    <text evidence="1">The sequence shown here is derived from an EMBL/GenBank/DDBJ whole genome shotgun (WGS) entry which is preliminary data.</text>
</comment>
<proteinExistence type="predicted"/>
<evidence type="ECO:0000313" key="1">
    <source>
        <dbReference type="EMBL" id="PYC88069.1"/>
    </source>
</evidence>
<evidence type="ECO:0000313" key="2">
    <source>
        <dbReference type="Proteomes" id="UP000248039"/>
    </source>
</evidence>
<dbReference type="EMBL" id="PYBW01000007">
    <property type="protein sequence ID" value="PYC88069.1"/>
    <property type="molecule type" value="Genomic_DNA"/>
</dbReference>
<protein>
    <submittedName>
        <fullName evidence="1">Uncharacterized protein</fullName>
    </submittedName>
</protein>
<dbReference type="OrthoDB" id="4332009at2"/>
<reference evidence="1 2" key="1">
    <citation type="submission" date="2018-03" db="EMBL/GenBank/DDBJ databases">
        <title>Bioinformatic expansion and discovery of thiopeptide antibiotics.</title>
        <authorList>
            <person name="Schwalen C.J."/>
            <person name="Hudson G.A."/>
            <person name="Mitchell D.A."/>
        </authorList>
    </citation>
    <scope>NUCLEOTIDE SEQUENCE [LARGE SCALE GENOMIC DNA]</scope>
    <source>
        <strain evidence="1 2">ATCC 21389</strain>
    </source>
</reference>